<reference evidence="2" key="1">
    <citation type="submission" date="2023-07" db="EMBL/GenBank/DDBJ databases">
        <title>Genomic Encyclopedia of Type Strains, Phase IV (KMG-IV): sequencing the most valuable type-strain genomes for metagenomic binning, comparative biology and taxonomic classification.</title>
        <authorList>
            <person name="Goeker M."/>
        </authorList>
    </citation>
    <scope>NUCLEOTIDE SEQUENCE</scope>
    <source>
        <strain evidence="2">DSM 26174</strain>
    </source>
</reference>
<evidence type="ECO:0000313" key="2">
    <source>
        <dbReference type="EMBL" id="MDR6241202.1"/>
    </source>
</evidence>
<feature type="signal peptide" evidence="1">
    <location>
        <begin position="1"/>
        <end position="18"/>
    </location>
</feature>
<dbReference type="RefSeq" id="WP_309941788.1">
    <property type="nucleotide sequence ID" value="NZ_AP025305.1"/>
</dbReference>
<evidence type="ECO:0000313" key="3">
    <source>
        <dbReference type="Proteomes" id="UP001185092"/>
    </source>
</evidence>
<dbReference type="EMBL" id="JAVDQD010000006">
    <property type="protein sequence ID" value="MDR6241202.1"/>
    <property type="molecule type" value="Genomic_DNA"/>
</dbReference>
<dbReference type="Proteomes" id="UP001185092">
    <property type="component" value="Unassembled WGS sequence"/>
</dbReference>
<sequence>MRKYITILLMTMSIFCSAQIDKKAEMKNVSGTIIYSFIQDSKYQDYYCSLKTKIVLDSLAYDFIPQNDINCSIIRQNREFENSIGIADAFLTLNFETILCVHYSNDKRLHNFNCDSVINVYRINNIYDSLLYKPDFEEPMTMRIKSDAIYLKNQSDTVYIALQFHGTVVKYENIVFGEQTDYRVIIIDDEFVEFDDSHSLCPFEKYNSTIMALNKVNKIDIIGAETKSQLGLTKSELTELKIFMYE</sequence>
<accession>A0AAE3XQD6</accession>
<gene>
    <name evidence="2" type="ORF">HNQ88_004278</name>
</gene>
<name>A0AAE3XQD6_9BACT</name>
<comment type="caution">
    <text evidence="2">The sequence shown here is derived from an EMBL/GenBank/DDBJ whole genome shotgun (WGS) entry which is preliminary data.</text>
</comment>
<proteinExistence type="predicted"/>
<evidence type="ECO:0000256" key="1">
    <source>
        <dbReference type="SAM" id="SignalP"/>
    </source>
</evidence>
<organism evidence="2 3">
    <name type="scientific">Aureibacter tunicatorum</name>
    <dbReference type="NCBI Taxonomy" id="866807"/>
    <lineage>
        <taxon>Bacteria</taxon>
        <taxon>Pseudomonadati</taxon>
        <taxon>Bacteroidota</taxon>
        <taxon>Cytophagia</taxon>
        <taxon>Cytophagales</taxon>
        <taxon>Persicobacteraceae</taxon>
        <taxon>Aureibacter</taxon>
    </lineage>
</organism>
<feature type="chain" id="PRO_5042065712" evidence="1">
    <location>
        <begin position="19"/>
        <end position="246"/>
    </location>
</feature>
<protein>
    <submittedName>
        <fullName evidence="2">Uncharacterized protein</fullName>
    </submittedName>
</protein>
<keyword evidence="3" id="KW-1185">Reference proteome</keyword>
<dbReference type="AlphaFoldDB" id="A0AAE3XQD6"/>
<keyword evidence="1" id="KW-0732">Signal</keyword>